<evidence type="ECO:0000313" key="3">
    <source>
        <dbReference type="RefSeq" id="XP_030984266.1"/>
    </source>
</evidence>
<evidence type="ECO:0000313" key="2">
    <source>
        <dbReference type="Proteomes" id="UP000515153"/>
    </source>
</evidence>
<feature type="region of interest" description="Disordered" evidence="1">
    <location>
        <begin position="1"/>
        <end position="31"/>
    </location>
</feature>
<gene>
    <name evidence="3" type="ORF">PgNI_03537</name>
</gene>
<evidence type="ECO:0008006" key="4">
    <source>
        <dbReference type="Google" id="ProtNLM"/>
    </source>
</evidence>
<dbReference type="Gene3D" id="3.30.710.10">
    <property type="entry name" value="Potassium Channel Kv1.1, Chain A"/>
    <property type="match status" value="1"/>
</dbReference>
<proteinExistence type="predicted"/>
<dbReference type="RefSeq" id="XP_030984266.1">
    <property type="nucleotide sequence ID" value="XM_031123592.1"/>
</dbReference>
<feature type="compositionally biased region" description="Low complexity" evidence="1">
    <location>
        <begin position="1"/>
        <end position="17"/>
    </location>
</feature>
<reference evidence="3" key="2">
    <citation type="submission" date="2019-10" db="EMBL/GenBank/DDBJ databases">
        <authorList>
            <consortium name="NCBI Genome Project"/>
        </authorList>
    </citation>
    <scope>NUCLEOTIDE SEQUENCE</scope>
    <source>
        <strain evidence="3">NI907</strain>
    </source>
</reference>
<dbReference type="KEGG" id="pgri:PgNI_03537"/>
<dbReference type="Proteomes" id="UP000515153">
    <property type="component" value="Unplaced"/>
</dbReference>
<dbReference type="AlphaFoldDB" id="A0A6P8BAT0"/>
<accession>A0A6P8BAT0</accession>
<reference evidence="3" key="1">
    <citation type="journal article" date="2019" name="Mol. Biol. Evol.">
        <title>Blast fungal genomes show frequent chromosomal changes, gene gains and losses, and effector gene turnover.</title>
        <authorList>
            <person name="Gomez Luciano L.B."/>
            <person name="Jason Tsai I."/>
            <person name="Chuma I."/>
            <person name="Tosa Y."/>
            <person name="Chen Y.H."/>
            <person name="Li J.Y."/>
            <person name="Li M.Y."/>
            <person name="Jade Lu M.Y."/>
            <person name="Nakayashiki H."/>
            <person name="Li W.H."/>
        </authorList>
    </citation>
    <scope>NUCLEOTIDE SEQUENCE</scope>
    <source>
        <strain evidence="3">NI907</strain>
    </source>
</reference>
<keyword evidence="2" id="KW-1185">Reference proteome</keyword>
<protein>
    <recommendedName>
        <fullName evidence="4">BTB domain-containing protein</fullName>
    </recommendedName>
</protein>
<dbReference type="GeneID" id="41958501"/>
<reference evidence="3" key="3">
    <citation type="submission" date="2025-08" db="UniProtKB">
        <authorList>
            <consortium name="RefSeq"/>
        </authorList>
    </citation>
    <scope>IDENTIFICATION</scope>
    <source>
        <strain evidence="3">NI907</strain>
    </source>
</reference>
<evidence type="ECO:0000256" key="1">
    <source>
        <dbReference type="SAM" id="MobiDB-lite"/>
    </source>
</evidence>
<dbReference type="InterPro" id="IPR011333">
    <property type="entry name" value="SKP1/BTB/POZ_sf"/>
</dbReference>
<sequence length="365" mass="41324">MLNDEASASTKTSSSRSARSKKRKAEDMQDTTIHFDNKGDLRLQVGTEERIFVVCSRTVSRASEAFERMLHGPYAERKPADPNIDWVVKLPEDSARGLEVVLNVIHARFKLIPESLGPDVLFHVIAVADKYDMIEALKPWCKQWLAPLEEPEPGSIPLSQALQLLWTAWRLGSRALYNSLAGDLVLRIESKRLILSAADFGDYYLSNHQFSKMEGFKLANSASLIDPIVKARLEILNSMVEEVLDLKGRLKNPQSSSCKSTNTNAMIDPNTCKRMLMGSVYMHEDDWYCFPPSGAGVNETIAEFQAVTMQKLIRTFTTLPGHKLCNPADELNQIIAKAKEKTKYYRFVDWSMDRYFRQQAEKLGL</sequence>
<dbReference type="SUPFAM" id="SSF54695">
    <property type="entry name" value="POZ domain"/>
    <property type="match status" value="1"/>
</dbReference>
<organism evidence="2 3">
    <name type="scientific">Pyricularia grisea</name>
    <name type="common">Crabgrass-specific blast fungus</name>
    <name type="synonym">Magnaporthe grisea</name>
    <dbReference type="NCBI Taxonomy" id="148305"/>
    <lineage>
        <taxon>Eukaryota</taxon>
        <taxon>Fungi</taxon>
        <taxon>Dikarya</taxon>
        <taxon>Ascomycota</taxon>
        <taxon>Pezizomycotina</taxon>
        <taxon>Sordariomycetes</taxon>
        <taxon>Sordariomycetidae</taxon>
        <taxon>Magnaporthales</taxon>
        <taxon>Pyriculariaceae</taxon>
        <taxon>Pyricularia</taxon>
    </lineage>
</organism>
<name>A0A6P8BAT0_PYRGI</name>